<dbReference type="Gene3D" id="3.40.50.300">
    <property type="entry name" value="P-loop containing nucleotide triphosphate hydrolases"/>
    <property type="match status" value="1"/>
</dbReference>
<protein>
    <recommendedName>
        <fullName evidence="2">Interferon-induced protein 44-like protein</fullName>
    </recommendedName>
</protein>
<dbReference type="InterPro" id="IPR027417">
    <property type="entry name" value="P-loop_NTPase"/>
</dbReference>
<dbReference type="SUPFAM" id="SSF52540">
    <property type="entry name" value="P-loop containing nucleoside triphosphate hydrolases"/>
    <property type="match status" value="1"/>
</dbReference>
<accession>K1R568</accession>
<proteinExistence type="predicted"/>
<reference evidence="1" key="1">
    <citation type="journal article" date="2012" name="Nature">
        <title>The oyster genome reveals stress adaptation and complexity of shell formation.</title>
        <authorList>
            <person name="Zhang G."/>
            <person name="Fang X."/>
            <person name="Guo X."/>
            <person name="Li L."/>
            <person name="Luo R."/>
            <person name="Xu F."/>
            <person name="Yang P."/>
            <person name="Zhang L."/>
            <person name="Wang X."/>
            <person name="Qi H."/>
            <person name="Xiong Z."/>
            <person name="Que H."/>
            <person name="Xie Y."/>
            <person name="Holland P.W."/>
            <person name="Paps J."/>
            <person name="Zhu Y."/>
            <person name="Wu F."/>
            <person name="Chen Y."/>
            <person name="Wang J."/>
            <person name="Peng C."/>
            <person name="Meng J."/>
            <person name="Yang L."/>
            <person name="Liu J."/>
            <person name="Wen B."/>
            <person name="Zhang N."/>
            <person name="Huang Z."/>
            <person name="Zhu Q."/>
            <person name="Feng Y."/>
            <person name="Mount A."/>
            <person name="Hedgecock D."/>
            <person name="Xu Z."/>
            <person name="Liu Y."/>
            <person name="Domazet-Loso T."/>
            <person name="Du Y."/>
            <person name="Sun X."/>
            <person name="Zhang S."/>
            <person name="Liu B."/>
            <person name="Cheng P."/>
            <person name="Jiang X."/>
            <person name="Li J."/>
            <person name="Fan D."/>
            <person name="Wang W."/>
            <person name="Fu W."/>
            <person name="Wang T."/>
            <person name="Wang B."/>
            <person name="Zhang J."/>
            <person name="Peng Z."/>
            <person name="Li Y."/>
            <person name="Li N."/>
            <person name="Wang J."/>
            <person name="Chen M."/>
            <person name="He Y."/>
            <person name="Tan F."/>
            <person name="Song X."/>
            <person name="Zheng Q."/>
            <person name="Huang R."/>
            <person name="Yang H."/>
            <person name="Du X."/>
            <person name="Chen L."/>
            <person name="Yang M."/>
            <person name="Gaffney P.M."/>
            <person name="Wang S."/>
            <person name="Luo L."/>
            <person name="She Z."/>
            <person name="Ming Y."/>
            <person name="Huang W."/>
            <person name="Zhang S."/>
            <person name="Huang B."/>
            <person name="Zhang Y."/>
            <person name="Qu T."/>
            <person name="Ni P."/>
            <person name="Miao G."/>
            <person name="Wang J."/>
            <person name="Wang Q."/>
            <person name="Steinberg C.E."/>
            <person name="Wang H."/>
            <person name="Li N."/>
            <person name="Qian L."/>
            <person name="Zhang G."/>
            <person name="Li Y."/>
            <person name="Yang H."/>
            <person name="Liu X."/>
            <person name="Wang J."/>
            <person name="Yin Y."/>
            <person name="Wang J."/>
        </authorList>
    </citation>
    <scope>NUCLEOTIDE SEQUENCE [LARGE SCALE GENOMIC DNA]</scope>
    <source>
        <strain evidence="1">05x7-T-G4-1.051#20</strain>
    </source>
</reference>
<evidence type="ECO:0000313" key="1">
    <source>
        <dbReference type="EMBL" id="EKC38664.1"/>
    </source>
</evidence>
<dbReference type="EMBL" id="JH817024">
    <property type="protein sequence ID" value="EKC38664.1"/>
    <property type="molecule type" value="Genomic_DNA"/>
</dbReference>
<sequence>MITRNQERRFRIDIAIRDVMTKTFQHFLAKHILPADLINEIERRRHKHLSEEDKKTIQSGNFDKFDVTLLNKLFVNYGDIIFENGLRIVCSKEMPYPNHVTVSDDFNRLRIYRNKRKKRILTSINNLTENTKQMRKSKALLIVGEYGVGKSSFVNTVLTAITGIYHEHCQVAQASSSKTNYLDVKCPAEYLKITTDEDEKLWYPTFVDMVGMDKANFAPFDIILEYILDGKLKPFTDLTDFCNNIKKGRKMVQMEKREGPIVDAIVFLLAPKSEQNPTVLMENINIVLKRSAKEIPIFVVMTKMDECDLAEEAIRDLKRKICSSFVINMDRILECVNYKRSDSQSGWWDNDAVEKVLNFLTSICDPHLQRRDLIRMEFEKETSFIHVDGEKVTYF</sequence>
<dbReference type="CDD" id="cd00882">
    <property type="entry name" value="Ras_like_GTPase"/>
    <property type="match status" value="1"/>
</dbReference>
<name>K1R568_MAGGI</name>
<dbReference type="AlphaFoldDB" id="K1R568"/>
<dbReference type="HOGENOM" id="CLU_698792_0_0_1"/>
<organism evidence="1">
    <name type="scientific">Magallana gigas</name>
    <name type="common">Pacific oyster</name>
    <name type="synonym">Crassostrea gigas</name>
    <dbReference type="NCBI Taxonomy" id="29159"/>
    <lineage>
        <taxon>Eukaryota</taxon>
        <taxon>Metazoa</taxon>
        <taxon>Spiralia</taxon>
        <taxon>Lophotrochozoa</taxon>
        <taxon>Mollusca</taxon>
        <taxon>Bivalvia</taxon>
        <taxon>Autobranchia</taxon>
        <taxon>Pteriomorphia</taxon>
        <taxon>Ostreida</taxon>
        <taxon>Ostreoidea</taxon>
        <taxon>Ostreidae</taxon>
        <taxon>Magallana</taxon>
    </lineage>
</organism>
<dbReference type="InParanoid" id="K1R568"/>
<evidence type="ECO:0008006" key="2">
    <source>
        <dbReference type="Google" id="ProtNLM"/>
    </source>
</evidence>
<gene>
    <name evidence="1" type="ORF">CGI_10016206</name>
</gene>